<organism evidence="1">
    <name type="scientific">Anguilla anguilla</name>
    <name type="common">European freshwater eel</name>
    <name type="synonym">Muraena anguilla</name>
    <dbReference type="NCBI Taxonomy" id="7936"/>
    <lineage>
        <taxon>Eukaryota</taxon>
        <taxon>Metazoa</taxon>
        <taxon>Chordata</taxon>
        <taxon>Craniata</taxon>
        <taxon>Vertebrata</taxon>
        <taxon>Euteleostomi</taxon>
        <taxon>Actinopterygii</taxon>
        <taxon>Neopterygii</taxon>
        <taxon>Teleostei</taxon>
        <taxon>Anguilliformes</taxon>
        <taxon>Anguillidae</taxon>
        <taxon>Anguilla</taxon>
    </lineage>
</organism>
<dbReference type="AlphaFoldDB" id="A0A0E9UXL8"/>
<sequence length="31" mass="3525">MGKTYLIMGRDGTTTDTHWTVSTTLCRTITY</sequence>
<evidence type="ECO:0000313" key="1">
    <source>
        <dbReference type="EMBL" id="JAH69925.1"/>
    </source>
</evidence>
<accession>A0A0E9UXL8</accession>
<dbReference type="EMBL" id="GBXM01038652">
    <property type="protein sequence ID" value="JAH69925.1"/>
    <property type="molecule type" value="Transcribed_RNA"/>
</dbReference>
<reference evidence="1" key="2">
    <citation type="journal article" date="2015" name="Fish Shellfish Immunol.">
        <title>Early steps in the European eel (Anguilla anguilla)-Vibrio vulnificus interaction in the gills: Role of the RtxA13 toxin.</title>
        <authorList>
            <person name="Callol A."/>
            <person name="Pajuelo D."/>
            <person name="Ebbesson L."/>
            <person name="Teles M."/>
            <person name="MacKenzie S."/>
            <person name="Amaro C."/>
        </authorList>
    </citation>
    <scope>NUCLEOTIDE SEQUENCE</scope>
</reference>
<protein>
    <submittedName>
        <fullName evidence="1">Uncharacterized protein</fullName>
    </submittedName>
</protein>
<name>A0A0E9UXL8_ANGAN</name>
<proteinExistence type="predicted"/>
<reference evidence="1" key="1">
    <citation type="submission" date="2014-11" db="EMBL/GenBank/DDBJ databases">
        <authorList>
            <person name="Amaro Gonzalez C."/>
        </authorList>
    </citation>
    <scope>NUCLEOTIDE SEQUENCE</scope>
</reference>